<keyword evidence="5" id="KW-0255">Endonuclease</keyword>
<keyword evidence="15" id="KW-1185">Reference proteome</keyword>
<dbReference type="CDD" id="cd00303">
    <property type="entry name" value="retropepsin_like"/>
    <property type="match status" value="1"/>
</dbReference>
<evidence type="ECO:0000256" key="9">
    <source>
        <dbReference type="ARBA" id="ARBA00022908"/>
    </source>
</evidence>
<keyword evidence="11" id="KW-0511">Multifunctional enzyme</keyword>
<evidence type="ECO:0000256" key="6">
    <source>
        <dbReference type="ARBA" id="ARBA00022801"/>
    </source>
</evidence>
<evidence type="ECO:0000256" key="11">
    <source>
        <dbReference type="ARBA" id="ARBA00023268"/>
    </source>
</evidence>
<dbReference type="FunFam" id="3.10.20.370:FF:000001">
    <property type="entry name" value="Retrovirus-related Pol polyprotein from transposon 17.6-like protein"/>
    <property type="match status" value="1"/>
</dbReference>
<dbReference type="CDD" id="cd09274">
    <property type="entry name" value="RNase_HI_RT_Ty3"/>
    <property type="match status" value="1"/>
</dbReference>
<reference evidence="14" key="1">
    <citation type="submission" date="2013-08" db="EMBL/GenBank/DDBJ databases">
        <title>Gene expansion shapes genome architecture in the human pathogen Lichtheimia corymbifera: an evolutionary genomics analysis in the ancient terrestrial Mucorales (Mucoromycotina).</title>
        <authorList>
            <person name="Schwartze V.U."/>
            <person name="Winter S."/>
            <person name="Shelest E."/>
            <person name="Marcet-Houben M."/>
            <person name="Horn F."/>
            <person name="Wehner S."/>
            <person name="Hoffmann K."/>
            <person name="Riege K."/>
            <person name="Sammeth M."/>
            <person name="Nowrousian M."/>
            <person name="Valiante V."/>
            <person name="Linde J."/>
            <person name="Jacobsen I.D."/>
            <person name="Marz M."/>
            <person name="Brakhage A.A."/>
            <person name="Gabaldon T."/>
            <person name="Bocker S."/>
            <person name="Voigt K."/>
        </authorList>
    </citation>
    <scope>NUCLEOTIDE SEQUENCE [LARGE SCALE GENOMIC DNA]</scope>
    <source>
        <strain evidence="14">FSU 9682</strain>
    </source>
</reference>
<dbReference type="SUPFAM" id="SSF53098">
    <property type="entry name" value="Ribonuclease H-like"/>
    <property type="match status" value="1"/>
</dbReference>
<name>A0A068RRF0_9FUNG</name>
<keyword evidence="6" id="KW-0378">Hydrolase</keyword>
<proteinExistence type="predicted"/>
<feature type="compositionally biased region" description="Basic and acidic residues" evidence="12">
    <location>
        <begin position="244"/>
        <end position="256"/>
    </location>
</feature>
<evidence type="ECO:0000256" key="7">
    <source>
        <dbReference type="ARBA" id="ARBA00022842"/>
    </source>
</evidence>
<feature type="region of interest" description="Disordered" evidence="12">
    <location>
        <begin position="32"/>
        <end position="67"/>
    </location>
</feature>
<comment type="caution">
    <text evidence="14">The sequence shown here is derived from an EMBL/GenBank/DDBJ whole genome shotgun (WGS) entry which is preliminary data.</text>
</comment>
<dbReference type="InterPro" id="IPR050951">
    <property type="entry name" value="Retrovirus_Pol_polyprotein"/>
</dbReference>
<evidence type="ECO:0000313" key="14">
    <source>
        <dbReference type="EMBL" id="CDH52554.1"/>
    </source>
</evidence>
<dbReference type="FunFam" id="3.30.70.270:FF:000020">
    <property type="entry name" value="Transposon Tf2-6 polyprotein-like Protein"/>
    <property type="match status" value="1"/>
</dbReference>
<evidence type="ECO:0000256" key="3">
    <source>
        <dbReference type="ARBA" id="ARBA00022722"/>
    </source>
</evidence>
<dbReference type="InterPro" id="IPR001584">
    <property type="entry name" value="Integrase_cat-core"/>
</dbReference>
<feature type="domain" description="Integrase catalytic" evidence="13">
    <location>
        <begin position="1139"/>
        <end position="1252"/>
    </location>
</feature>
<keyword evidence="4" id="KW-0064">Aspartyl protease</keyword>
<keyword evidence="10" id="KW-0695">RNA-directed DNA polymerase</keyword>
<dbReference type="Pfam" id="PF00665">
    <property type="entry name" value="rve"/>
    <property type="match status" value="1"/>
</dbReference>
<dbReference type="Gene3D" id="3.10.10.10">
    <property type="entry name" value="HIV Type 1 Reverse Transcriptase, subunit A, domain 1"/>
    <property type="match status" value="1"/>
</dbReference>
<gene>
    <name evidence="14" type="ORF">LCOR_04012.1</name>
</gene>
<keyword evidence="1" id="KW-0808">Transferase</keyword>
<feature type="region of interest" description="Disordered" evidence="12">
    <location>
        <begin position="244"/>
        <end position="277"/>
    </location>
</feature>
<feature type="compositionally biased region" description="Acidic residues" evidence="12">
    <location>
        <begin position="1038"/>
        <end position="1056"/>
    </location>
</feature>
<dbReference type="Gene3D" id="2.40.70.10">
    <property type="entry name" value="Acid Proteases"/>
    <property type="match status" value="1"/>
</dbReference>
<dbReference type="Gene3D" id="3.30.420.10">
    <property type="entry name" value="Ribonuclease H-like superfamily/Ribonuclease H"/>
    <property type="match status" value="1"/>
</dbReference>
<accession>A0A068RRF0</accession>
<evidence type="ECO:0000256" key="4">
    <source>
        <dbReference type="ARBA" id="ARBA00022750"/>
    </source>
</evidence>
<dbReference type="Pfam" id="PF00078">
    <property type="entry name" value="RVT_1"/>
    <property type="match status" value="1"/>
</dbReference>
<sequence length="1312" mass="149607">MDPSRRFVISKIIYPNNPSFFSASTQFGQTSVGSAISQSSQQNQRPVKLPKDTPFLNTPSARHSDADARQKSLFNTAEEWANKVERVMNYNGYDKETTTFLWRRIVKYALDTKQHERLMTGLTNVEVLVDRDDYTWEQVRATIIKLFDTTAEQRRLHHQVLRCFQKDSETLSTFVQRFSDAVYQAKLPQQNAFIRDLMFDNMTESTKQLATDHVNLTCGADWLVDLEHFRHAFSNFNTLQKDDTIGSKRAHNEQPSRRHALERKFKHPKRNSGTPKGACSHCYNHEGKSVPFDNGKHVCPHDPRKFHPYTKCVKCIQAQENKPRNNNQQHPKYQNRNQVRERINRTAYIIEQADEMAQANDEKSTASSESGLDENDADADVAMAEASSNCKLQSRMATKNDTKSHADEITIPVMIENKRVLALLDSGANFSSIDTNFCKDLGIQIKHVKGNITLADSSIKLPRMGTTKKLEVSYNNIKVTHRFEVMSLARGHSVSIGTDLMQPFRIGFSGLVAKWDNQEPQVEEVEEKPPKPNASPAGSEKERKALFETIDPLLDANQAIPTNAFCTLPEAVVKLPTNGKTVHKKQYPIADKHLPMIQETISKWLNDGIIEKAPAEVYGRWNNPLTLAPKKDEHGNKTKHRLCLDPRALNIHLPDETYRLPLIDEIFRQVKHANVFTTLDLTQAFHRLPIYAPHRVHTTFTSPVDNQAYCFVSMPFGIKSTSSKFQRCMHVLLGELPYASAFVDDVVIFSANMQEHVQHVATVIQRLTNANLVLNRNKCVFAMRSVYLLGFCISEGGRKTLDPRKVANTQDWPTPQTGKDIERFLGVVNYFRAHIPRASTLTAPLDKLRKNKRLGKHWGPEQQEAFETIKAVLTQHPVLHQPFADRPFYVATDASDYGIGAVLYQLSKTGKKRFISFMARSLKPAERNYQITKKELLAIIFALNRFHNYLWGNKFTLYTDHQALVYLHSQENLNPMLTKWLDRILDYNFEIVYIKGILNTLPDRLSRLFPDAYSLGEGENPQQLKNHKKKKNDNPITNDEENEESIPTDDEDDDELNAIKDPVARAAQRIIRDYIEPPPEARHQLLLESHLLGHFGADAIVNDIHMKGMHWQHIKNDALRLTQSCAKCLQVNTIRRGYNPLRPISCEIAGDHWSIDLAGRLEKTKRGNEYLLIMVDICTRFCLLKPIPDKTATTIVTQLIDAFTTFGIPRIVSSDNGTEFSNELMDLFTKTVGIDHRLITPYHPRANGSAERWVQSAINGIKKSMEGAIPDWDLYVPATQLAFVMEQGQEIRNVCVCVYVCVSTKVRVKKIQ</sequence>
<dbReference type="Gene3D" id="3.30.70.270">
    <property type="match status" value="2"/>
</dbReference>
<dbReference type="PANTHER" id="PTHR37984">
    <property type="entry name" value="PROTEIN CBG26694"/>
    <property type="match status" value="1"/>
</dbReference>
<evidence type="ECO:0000256" key="1">
    <source>
        <dbReference type="ARBA" id="ARBA00022679"/>
    </source>
</evidence>
<keyword evidence="7" id="KW-0460">Magnesium</keyword>
<dbReference type="Pfam" id="PF13650">
    <property type="entry name" value="Asp_protease_2"/>
    <property type="match status" value="1"/>
</dbReference>
<dbReference type="GO" id="GO:0004190">
    <property type="term" value="F:aspartic-type endopeptidase activity"/>
    <property type="evidence" value="ECO:0007669"/>
    <property type="project" value="UniProtKB-KW"/>
</dbReference>
<organism evidence="14 15">
    <name type="scientific">Lichtheimia corymbifera JMRC:FSU:9682</name>
    <dbReference type="NCBI Taxonomy" id="1263082"/>
    <lineage>
        <taxon>Eukaryota</taxon>
        <taxon>Fungi</taxon>
        <taxon>Fungi incertae sedis</taxon>
        <taxon>Mucoromycota</taxon>
        <taxon>Mucoromycotina</taxon>
        <taxon>Mucoromycetes</taxon>
        <taxon>Mucorales</taxon>
        <taxon>Lichtheimiaceae</taxon>
        <taxon>Lichtheimia</taxon>
    </lineage>
</organism>
<dbReference type="SUPFAM" id="SSF50630">
    <property type="entry name" value="Acid proteases"/>
    <property type="match status" value="1"/>
</dbReference>
<dbReference type="GO" id="GO:0003964">
    <property type="term" value="F:RNA-directed DNA polymerase activity"/>
    <property type="evidence" value="ECO:0007669"/>
    <property type="project" value="UniProtKB-KW"/>
</dbReference>
<dbReference type="GO" id="GO:0015074">
    <property type="term" value="P:DNA integration"/>
    <property type="evidence" value="ECO:0007669"/>
    <property type="project" value="InterPro"/>
</dbReference>
<evidence type="ECO:0000313" key="15">
    <source>
        <dbReference type="Proteomes" id="UP000027586"/>
    </source>
</evidence>
<evidence type="ECO:0000256" key="8">
    <source>
        <dbReference type="ARBA" id="ARBA00022884"/>
    </source>
</evidence>
<evidence type="ECO:0000256" key="12">
    <source>
        <dbReference type="SAM" id="MobiDB-lite"/>
    </source>
</evidence>
<dbReference type="GO" id="GO:0005634">
    <property type="term" value="C:nucleus"/>
    <property type="evidence" value="ECO:0007669"/>
    <property type="project" value="UniProtKB-ARBA"/>
</dbReference>
<dbReference type="SUPFAM" id="SSF56672">
    <property type="entry name" value="DNA/RNA polymerases"/>
    <property type="match status" value="1"/>
</dbReference>
<dbReference type="InterPro" id="IPR001969">
    <property type="entry name" value="Aspartic_peptidase_AS"/>
</dbReference>
<feature type="region of interest" description="Disordered" evidence="12">
    <location>
        <begin position="1019"/>
        <end position="1056"/>
    </location>
</feature>
<feature type="compositionally biased region" description="Basic residues" evidence="12">
    <location>
        <begin position="257"/>
        <end position="270"/>
    </location>
</feature>
<dbReference type="EMBL" id="CBTN010000013">
    <property type="protein sequence ID" value="CDH52554.1"/>
    <property type="molecule type" value="Genomic_DNA"/>
</dbReference>
<evidence type="ECO:0000256" key="2">
    <source>
        <dbReference type="ARBA" id="ARBA00022695"/>
    </source>
</evidence>
<dbReference type="CDD" id="cd01647">
    <property type="entry name" value="RT_LTR"/>
    <property type="match status" value="1"/>
</dbReference>
<dbReference type="InterPro" id="IPR000477">
    <property type="entry name" value="RT_dom"/>
</dbReference>
<dbReference type="VEuPathDB" id="FungiDB:LCOR_04012.1"/>
<dbReference type="GO" id="GO:0006508">
    <property type="term" value="P:proteolysis"/>
    <property type="evidence" value="ECO:0007669"/>
    <property type="project" value="InterPro"/>
</dbReference>
<evidence type="ECO:0000259" key="13">
    <source>
        <dbReference type="PROSITE" id="PS50994"/>
    </source>
</evidence>
<keyword evidence="2" id="KW-0548">Nucleotidyltransferase</keyword>
<dbReference type="Gene3D" id="1.10.340.70">
    <property type="match status" value="1"/>
</dbReference>
<evidence type="ECO:0000256" key="10">
    <source>
        <dbReference type="ARBA" id="ARBA00022918"/>
    </source>
</evidence>
<dbReference type="Proteomes" id="UP000027586">
    <property type="component" value="Unassembled WGS sequence"/>
</dbReference>
<dbReference type="InterPro" id="IPR036397">
    <property type="entry name" value="RNaseH_sf"/>
</dbReference>
<evidence type="ECO:0000256" key="5">
    <source>
        <dbReference type="ARBA" id="ARBA00022759"/>
    </source>
</evidence>
<dbReference type="InterPro" id="IPR021109">
    <property type="entry name" value="Peptidase_aspartic_dom_sf"/>
</dbReference>
<dbReference type="InterPro" id="IPR043502">
    <property type="entry name" value="DNA/RNA_pol_sf"/>
</dbReference>
<dbReference type="GO" id="GO:0004519">
    <property type="term" value="F:endonuclease activity"/>
    <property type="evidence" value="ECO:0007669"/>
    <property type="project" value="UniProtKB-KW"/>
</dbReference>
<dbReference type="Pfam" id="PF17919">
    <property type="entry name" value="RT_RNaseH_2"/>
    <property type="match status" value="1"/>
</dbReference>
<dbReference type="PROSITE" id="PS00141">
    <property type="entry name" value="ASP_PROTEASE"/>
    <property type="match status" value="1"/>
</dbReference>
<dbReference type="STRING" id="1263082.A0A068RRF0"/>
<feature type="compositionally biased region" description="Polar residues" evidence="12">
    <location>
        <begin position="32"/>
        <end position="45"/>
    </location>
</feature>
<dbReference type="InterPro" id="IPR043128">
    <property type="entry name" value="Rev_trsase/Diguanyl_cyclase"/>
</dbReference>
<dbReference type="InterPro" id="IPR012337">
    <property type="entry name" value="RNaseH-like_sf"/>
</dbReference>
<dbReference type="InterPro" id="IPR041577">
    <property type="entry name" value="RT_RNaseH_2"/>
</dbReference>
<protein>
    <recommendedName>
        <fullName evidence="13">Integrase catalytic domain-containing protein</fullName>
    </recommendedName>
</protein>
<dbReference type="GO" id="GO:0003676">
    <property type="term" value="F:nucleic acid binding"/>
    <property type="evidence" value="ECO:0007669"/>
    <property type="project" value="InterPro"/>
</dbReference>
<feature type="region of interest" description="Disordered" evidence="12">
    <location>
        <begin position="356"/>
        <end position="375"/>
    </location>
</feature>
<dbReference type="PROSITE" id="PS50994">
    <property type="entry name" value="INTEGRASE"/>
    <property type="match status" value="1"/>
</dbReference>
<dbReference type="PANTHER" id="PTHR37984:SF5">
    <property type="entry name" value="PROTEIN NYNRIN-LIKE"/>
    <property type="match status" value="1"/>
</dbReference>
<keyword evidence="8" id="KW-0694">RNA-binding</keyword>
<keyword evidence="3" id="KW-0540">Nuclease</keyword>
<keyword evidence="9" id="KW-0229">DNA integration</keyword>
<feature type="region of interest" description="Disordered" evidence="12">
    <location>
        <begin position="519"/>
        <end position="541"/>
    </location>
</feature>
<keyword evidence="4" id="KW-0645">Protease</keyword>
<dbReference type="OrthoDB" id="2275743at2759"/>